<dbReference type="AlphaFoldDB" id="D8IQ64"/>
<protein>
    <submittedName>
        <fullName evidence="2">Uncharacterized protein</fullName>
    </submittedName>
</protein>
<reference evidence="2 3" key="1">
    <citation type="submission" date="2010-04" db="EMBL/GenBank/DDBJ databases">
        <title>The genome of Herbaspirillum seropedicae SmR1, an endophytic, nitrogen-fixing, plant-growth promoting beta-Proteobacteria.</title>
        <authorList>
            <person name="Pedrosa F.O."/>
            <person name="Monteiro R.A."/>
            <person name="Wassem R."/>
            <person name="Cruz L.M."/>
            <person name="Ayub R.A."/>
            <person name="Colauto N.B."/>
            <person name="Fernandez M.A."/>
            <person name="Fungaro M.H.P."/>
            <person name="Grisard E.C."/>
            <person name="Hungria M."/>
            <person name="Madeira H.M.F."/>
            <person name="Nodari R.O."/>
            <person name="Osaku C.A."/>
            <person name="Petzl-Erler M.L."/>
            <person name="Terenzi H."/>
            <person name="Vieira L.G.E."/>
            <person name="Almeida M.I.M."/>
            <person name="Alves L.R."/>
            <person name="Arantes O.M.N."/>
            <person name="Balsanelli E."/>
            <person name="Barcellos F.G."/>
            <person name="Baura V.A."/>
            <person name="Binde D.R."/>
            <person name="Campo R.J."/>
            <person name="Chubatsu L.S."/>
            <person name="Chueire L.M.O."/>
            <person name="Ciferri R.R."/>
            <person name="Correa L.C."/>
            <person name="da Conceicao Silva J.L."/>
            <person name="Dabul A.N.G."/>
            <person name="Dambros B.P."/>
            <person name="Faoro H."/>
            <person name="Favetti A."/>
            <person name="Friedermann G."/>
            <person name="Furlaneto M.C."/>
            <person name="Gasques L.S."/>
            <person name="Gimenes C.C.T."/>
            <person name="Gioppo N.M.R."/>
            <person name="Glienke-Blanco C."/>
            <person name="Godoy L.P."/>
            <person name="Guerra M.P."/>
            <person name="Karp S."/>
            <person name="Kava-Cordeiro V."/>
            <person name="Margarido V.P."/>
            <person name="Mathioni S.M."/>
            <person name="Menck-Soares M.A."/>
            <person name="Murace N.K."/>
            <person name="Nicolas M.F."/>
            <person name="Oliveira C.E.C."/>
            <person name="Pagnan N.A.B."/>
            <person name="Pamphile J.A."/>
            <person name="Patussi E.V."/>
            <person name="Pereira L.F.P."/>
            <person name="Pereira-Ferrari L."/>
            <person name="Pinto F.G.S."/>
            <person name="Precoma C."/>
            <person name="Prioli A.J."/>
            <person name="Prioli S.M.A.P."/>
            <person name="Raittz R.T."/>
            <person name="Ramos H.J.O."/>
            <person name="Ribeiro E.M.S.F."/>
            <person name="Rigo L.U."/>
            <person name="Rocha C.L.M.S.C."/>
            <person name="Rocha S.N."/>
            <person name="Santos K."/>
            <person name="Satori D."/>
            <person name="Silva A.G."/>
            <person name="Simao R.C.G."/>
            <person name="Soares M.A.M."/>
            <person name="Souza E.M."/>
            <person name="Steffens M.B.R."/>
            <person name="Steindel M."/>
            <person name="Tadra-Sfeir M.Z."/>
            <person name="Takahashi E.K."/>
            <person name="Torres R.A."/>
            <person name="Valle J.S."/>
            <person name="Vernal J.I."/>
            <person name="Vilas-Boas L.A."/>
            <person name="Watanabe M.A.E."/>
            <person name="Weiss V.A."/>
            <person name="Yates M.A."/>
            <person name="Souza E.M."/>
        </authorList>
    </citation>
    <scope>NUCLEOTIDE SEQUENCE [LARGE SCALE GENOMIC DNA]</scope>
    <source>
        <strain evidence="2 3">SmR1</strain>
    </source>
</reference>
<organism evidence="2 3">
    <name type="scientific">Herbaspirillum seropedicae (strain SmR1)</name>
    <dbReference type="NCBI Taxonomy" id="757424"/>
    <lineage>
        <taxon>Bacteria</taxon>
        <taxon>Pseudomonadati</taxon>
        <taxon>Pseudomonadota</taxon>
        <taxon>Betaproteobacteria</taxon>
        <taxon>Burkholderiales</taxon>
        <taxon>Oxalobacteraceae</taxon>
        <taxon>Herbaspirillum</taxon>
    </lineage>
</organism>
<dbReference type="HOGENOM" id="CLU_3328769_0_0_4"/>
<dbReference type="Proteomes" id="UP000000329">
    <property type="component" value="Chromosome"/>
</dbReference>
<evidence type="ECO:0000256" key="1">
    <source>
        <dbReference type="SAM" id="MobiDB-lite"/>
    </source>
</evidence>
<proteinExistence type="predicted"/>
<accession>D8IQ64</accession>
<feature type="region of interest" description="Disordered" evidence="1">
    <location>
        <begin position="1"/>
        <end position="38"/>
    </location>
</feature>
<name>D8IQ64_HERSS</name>
<gene>
    <name evidence="2" type="ordered locus">Hsero_1597</name>
</gene>
<sequence length="38" mass="4161">MIEESRSASEPPAKPKASRTGRPLLTRRVSAHKNGSEK</sequence>
<dbReference type="KEGG" id="hse:Hsero_1597"/>
<dbReference type="EMBL" id="CP002039">
    <property type="protein sequence ID" value="ADJ63110.1"/>
    <property type="molecule type" value="Genomic_DNA"/>
</dbReference>
<evidence type="ECO:0000313" key="2">
    <source>
        <dbReference type="EMBL" id="ADJ63110.1"/>
    </source>
</evidence>
<evidence type="ECO:0000313" key="3">
    <source>
        <dbReference type="Proteomes" id="UP000000329"/>
    </source>
</evidence>
<keyword evidence="3" id="KW-1185">Reference proteome</keyword>